<organism evidence="2 3">
    <name type="scientific">Aeoliella straminimaris</name>
    <dbReference type="NCBI Taxonomy" id="2954799"/>
    <lineage>
        <taxon>Bacteria</taxon>
        <taxon>Pseudomonadati</taxon>
        <taxon>Planctomycetota</taxon>
        <taxon>Planctomycetia</taxon>
        <taxon>Pirellulales</taxon>
        <taxon>Lacipirellulaceae</taxon>
        <taxon>Aeoliella</taxon>
    </lineage>
</organism>
<name>A0A9X2F6N4_9BACT</name>
<reference evidence="2" key="1">
    <citation type="submission" date="2022-06" db="EMBL/GenBank/DDBJ databases">
        <title>Aeoliella straminimaris, a novel planctomycete from sediments.</title>
        <authorList>
            <person name="Vitorino I.R."/>
            <person name="Lage O.M."/>
        </authorList>
    </citation>
    <scope>NUCLEOTIDE SEQUENCE</scope>
    <source>
        <strain evidence="2">ICT_H6.2</strain>
    </source>
</reference>
<proteinExistence type="predicted"/>
<dbReference type="EMBL" id="JAMXLR010000011">
    <property type="protein sequence ID" value="MCO6042774.1"/>
    <property type="molecule type" value="Genomic_DNA"/>
</dbReference>
<keyword evidence="1" id="KW-0732">Signal</keyword>
<evidence type="ECO:0000256" key="1">
    <source>
        <dbReference type="SAM" id="SignalP"/>
    </source>
</evidence>
<protein>
    <submittedName>
        <fullName evidence="2">Uncharacterized protein</fullName>
    </submittedName>
</protein>
<feature type="chain" id="PRO_5040762033" evidence="1">
    <location>
        <begin position="25"/>
        <end position="240"/>
    </location>
</feature>
<accession>A0A9X2F6N4</accession>
<evidence type="ECO:0000313" key="2">
    <source>
        <dbReference type="EMBL" id="MCO6042774.1"/>
    </source>
</evidence>
<comment type="caution">
    <text evidence="2">The sequence shown here is derived from an EMBL/GenBank/DDBJ whole genome shotgun (WGS) entry which is preliminary data.</text>
</comment>
<dbReference type="Proteomes" id="UP001155241">
    <property type="component" value="Unassembled WGS sequence"/>
</dbReference>
<keyword evidence="3" id="KW-1185">Reference proteome</keyword>
<feature type="signal peptide" evidence="1">
    <location>
        <begin position="1"/>
        <end position="24"/>
    </location>
</feature>
<dbReference type="CDD" id="cd20379">
    <property type="entry name" value="Tudor_dTUD-like"/>
    <property type="match status" value="1"/>
</dbReference>
<sequence length="240" mass="27130">MKPACPLHLLIAIATLLVLPALHAQSQEAEAKFELIGEDNFEQPTKKWQMLDPKSWQFTEVDGRGVLSQYVRKGEYEPPHRSPFHVALLKEGTVSDFDMTVSVRSTVEDYGHRDACLIFGFVDPAHFYYVHIGKKTDPHCNQIFLVNGADRKAISLTTTEGTNWTDNWHRVKVTRRVDSGRIEVFFDNFEKPIMTAEDKTLPAGRVGVGSFDDCADWDDFELRGTPATISETDKANAKEK</sequence>
<evidence type="ECO:0000313" key="3">
    <source>
        <dbReference type="Proteomes" id="UP001155241"/>
    </source>
</evidence>
<gene>
    <name evidence="2" type="ORF">NG895_02535</name>
</gene>
<dbReference type="Gene3D" id="2.60.120.560">
    <property type="entry name" value="Exo-inulinase, domain 1"/>
    <property type="match status" value="1"/>
</dbReference>
<dbReference type="AlphaFoldDB" id="A0A9X2F6N4"/>